<proteinExistence type="predicted"/>
<feature type="chain" id="PRO_5006446649" evidence="1">
    <location>
        <begin position="21"/>
        <end position="67"/>
    </location>
</feature>
<sequence length="67" mass="7910">LTIFLPWFPILLGWILVASCHDTSRYDNSVIHTFDTMEMCMSRCRTICSQHHSEDLMMPRWHCPAQV</sequence>
<dbReference type="AlphaFoldDB" id="A0A0R3PRR7"/>
<feature type="signal peptide" evidence="1">
    <location>
        <begin position="1"/>
        <end position="20"/>
    </location>
</feature>
<evidence type="ECO:0000313" key="2">
    <source>
        <dbReference type="WBParaSite" id="ACOC_0000822901-mRNA-1"/>
    </source>
</evidence>
<reference evidence="2" key="1">
    <citation type="submission" date="2017-02" db="UniProtKB">
        <authorList>
            <consortium name="WormBaseParasite"/>
        </authorList>
    </citation>
    <scope>IDENTIFICATION</scope>
</reference>
<dbReference type="WBParaSite" id="ACOC_0000822901-mRNA-1">
    <property type="protein sequence ID" value="ACOC_0000822901-mRNA-1"/>
    <property type="gene ID" value="ACOC_0000822901"/>
</dbReference>
<accession>A0A0R3PRR7</accession>
<organism evidence="2">
    <name type="scientific">Angiostrongylus costaricensis</name>
    <name type="common">Nematode worm</name>
    <dbReference type="NCBI Taxonomy" id="334426"/>
    <lineage>
        <taxon>Eukaryota</taxon>
        <taxon>Metazoa</taxon>
        <taxon>Ecdysozoa</taxon>
        <taxon>Nematoda</taxon>
        <taxon>Chromadorea</taxon>
        <taxon>Rhabditida</taxon>
        <taxon>Rhabditina</taxon>
        <taxon>Rhabditomorpha</taxon>
        <taxon>Strongyloidea</taxon>
        <taxon>Metastrongylidae</taxon>
        <taxon>Angiostrongylus</taxon>
    </lineage>
</organism>
<name>A0A0R3PRR7_ANGCS</name>
<protein>
    <submittedName>
        <fullName evidence="2">Secreted protein</fullName>
    </submittedName>
</protein>
<evidence type="ECO:0000256" key="1">
    <source>
        <dbReference type="SAM" id="SignalP"/>
    </source>
</evidence>
<keyword evidence="1" id="KW-0732">Signal</keyword>